<comment type="caution">
    <text evidence="3">The sequence shown here is derived from an EMBL/GenBank/DDBJ whole genome shotgun (WGS) entry which is preliminary data.</text>
</comment>
<dbReference type="Pfam" id="PF25495">
    <property type="entry name" value="Peripla_BP_A-cyclase_1"/>
    <property type="match status" value="1"/>
</dbReference>
<dbReference type="Gene3D" id="3.40.50.2300">
    <property type="match status" value="1"/>
</dbReference>
<dbReference type="SUPFAM" id="SSF53822">
    <property type="entry name" value="Periplasmic binding protein-like I"/>
    <property type="match status" value="1"/>
</dbReference>
<feature type="signal peptide" evidence="1">
    <location>
        <begin position="1"/>
        <end position="46"/>
    </location>
</feature>
<dbReference type="Proteomes" id="UP000284403">
    <property type="component" value="Unassembled WGS sequence"/>
</dbReference>
<evidence type="ECO:0000313" key="3">
    <source>
        <dbReference type="EMBL" id="RNE95694.1"/>
    </source>
</evidence>
<evidence type="ECO:0000259" key="2">
    <source>
        <dbReference type="Pfam" id="PF25495"/>
    </source>
</evidence>
<dbReference type="AlphaFoldDB" id="A0A3R7N386"/>
<reference evidence="3 4" key="1">
    <citation type="journal article" date="2018" name="BMC Genomics">
        <title>Genomic comparison of Trypanosoma conorhini and Trypanosoma rangeli to Trypanosoma cruzi strains of high and low virulence.</title>
        <authorList>
            <person name="Bradwell K.R."/>
            <person name="Koparde V.N."/>
            <person name="Matveyev A.V."/>
            <person name="Serrano M.G."/>
            <person name="Alves J.M."/>
            <person name="Parikh H."/>
            <person name="Huang B."/>
            <person name="Lee V."/>
            <person name="Espinosa-Alvarez O."/>
            <person name="Ortiz P.A."/>
            <person name="Costa-Martins A.G."/>
            <person name="Teixeira M.M."/>
            <person name="Buck G.A."/>
        </authorList>
    </citation>
    <scope>NUCLEOTIDE SEQUENCE [LARGE SCALE GENOMIC DNA]</scope>
    <source>
        <strain evidence="3 4">025E</strain>
    </source>
</reference>
<sequence>MAVCWRRRGCSAHFGSWPSAASPCLLFLLVLLLLLLLLPLPPHSAAAQAGDPGTPVKVLLMKRNDFTVFRPMSAAFYAGVYASLRAHNSTAAGDVRVEVVERETDLDKYVTVLEDAMEKDKDILAILGQFGDTPVMKVLSVLPRYDLVAFAPFTRSGAVRGWNRHVYFVRVSPGAEMLTLLRYAVIQLRVLRLGLMYSQGAHFGDSEYEQAQRVMSAMGYKFCGVFTVKSPSEWRGRP</sequence>
<keyword evidence="4" id="KW-1185">Reference proteome</keyword>
<dbReference type="OrthoDB" id="252255at2759"/>
<accession>A0A3R7N386</accession>
<name>A0A3R7N386_9TRYP</name>
<evidence type="ECO:0000256" key="1">
    <source>
        <dbReference type="SAM" id="SignalP"/>
    </source>
</evidence>
<keyword evidence="1" id="KW-0732">Signal</keyword>
<feature type="domain" description="Receptor-type adenylate cyclase GRESAG 4.1/3 periplasmic binding protein-like" evidence="2">
    <location>
        <begin position="175"/>
        <end position="232"/>
    </location>
</feature>
<keyword evidence="3" id="KW-0675">Receptor</keyword>
<dbReference type="InterPro" id="IPR057399">
    <property type="entry name" value="GRESAG4.1/3_peripasmic_1"/>
</dbReference>
<organism evidence="3 4">
    <name type="scientific">Trypanosoma conorhini</name>
    <dbReference type="NCBI Taxonomy" id="83891"/>
    <lineage>
        <taxon>Eukaryota</taxon>
        <taxon>Discoba</taxon>
        <taxon>Euglenozoa</taxon>
        <taxon>Kinetoplastea</taxon>
        <taxon>Metakinetoplastina</taxon>
        <taxon>Trypanosomatida</taxon>
        <taxon>Trypanosomatidae</taxon>
        <taxon>Trypanosoma</taxon>
    </lineage>
</organism>
<evidence type="ECO:0000313" key="4">
    <source>
        <dbReference type="Proteomes" id="UP000284403"/>
    </source>
</evidence>
<protein>
    <submittedName>
        <fullName evidence="3">Receptor-type adenylate cyclase</fullName>
    </submittedName>
</protein>
<gene>
    <name evidence="3" type="ORF">Tco025E_09942</name>
</gene>
<dbReference type="EMBL" id="MKKU01001387">
    <property type="protein sequence ID" value="RNE95694.1"/>
    <property type="molecule type" value="Genomic_DNA"/>
</dbReference>
<proteinExistence type="predicted"/>
<dbReference type="GeneID" id="40323553"/>
<dbReference type="InterPro" id="IPR028082">
    <property type="entry name" value="Peripla_BP_I"/>
</dbReference>
<dbReference type="RefSeq" id="XP_029223130.1">
    <property type="nucleotide sequence ID" value="XM_029376744.1"/>
</dbReference>
<feature type="chain" id="PRO_5018570643" evidence="1">
    <location>
        <begin position="47"/>
        <end position="238"/>
    </location>
</feature>